<keyword evidence="3" id="KW-0378">Hydrolase</keyword>
<proteinExistence type="inferred from homology"/>
<organism evidence="7 8">
    <name type="scientific">Anoxybacteroides rupiense</name>
    <dbReference type="NCBI Taxonomy" id="311460"/>
    <lineage>
        <taxon>Bacteria</taxon>
        <taxon>Bacillati</taxon>
        <taxon>Bacillota</taxon>
        <taxon>Bacilli</taxon>
        <taxon>Bacillales</taxon>
        <taxon>Anoxybacillaceae</taxon>
        <taxon>Anoxybacteroides</taxon>
    </lineage>
</organism>
<dbReference type="SMART" id="SM00228">
    <property type="entry name" value="PDZ"/>
    <property type="match status" value="1"/>
</dbReference>
<name>A0ABD5IYB0_9BACL</name>
<dbReference type="Gene3D" id="2.30.42.10">
    <property type="match status" value="1"/>
</dbReference>
<evidence type="ECO:0000256" key="3">
    <source>
        <dbReference type="ARBA" id="ARBA00022801"/>
    </source>
</evidence>
<keyword evidence="5" id="KW-0472">Membrane</keyword>
<comment type="caution">
    <text evidence="7">The sequence shown here is derived from an EMBL/GenBank/DDBJ whole genome shotgun (WGS) entry which is preliminary data.</text>
</comment>
<dbReference type="Pfam" id="PF13180">
    <property type="entry name" value="PDZ_2"/>
    <property type="match status" value="1"/>
</dbReference>
<dbReference type="AlphaFoldDB" id="A0ABD5IYB0"/>
<evidence type="ECO:0000256" key="5">
    <source>
        <dbReference type="SAM" id="Phobius"/>
    </source>
</evidence>
<feature type="domain" description="PDZ" evidence="6">
    <location>
        <begin position="287"/>
        <end position="361"/>
    </location>
</feature>
<dbReference type="InterPro" id="IPR036034">
    <property type="entry name" value="PDZ_sf"/>
</dbReference>
<evidence type="ECO:0000313" key="8">
    <source>
        <dbReference type="Proteomes" id="UP001339962"/>
    </source>
</evidence>
<dbReference type="Gene3D" id="2.40.10.10">
    <property type="entry name" value="Trypsin-like serine proteases"/>
    <property type="match status" value="2"/>
</dbReference>
<dbReference type="SUPFAM" id="SSF50156">
    <property type="entry name" value="PDZ domain-like"/>
    <property type="match status" value="1"/>
</dbReference>
<dbReference type="PROSITE" id="PS50106">
    <property type="entry name" value="PDZ"/>
    <property type="match status" value="1"/>
</dbReference>
<keyword evidence="5" id="KW-1133">Transmembrane helix</keyword>
<evidence type="ECO:0000256" key="4">
    <source>
        <dbReference type="ARBA" id="ARBA00022825"/>
    </source>
</evidence>
<comment type="similarity">
    <text evidence="1">Belongs to the peptidase S1C family.</text>
</comment>
<dbReference type="InterPro" id="IPR009003">
    <property type="entry name" value="Peptidase_S1_PA"/>
</dbReference>
<dbReference type="InterPro" id="IPR043504">
    <property type="entry name" value="Peptidase_S1_PA_chymotrypsin"/>
</dbReference>
<dbReference type="InterPro" id="IPR001478">
    <property type="entry name" value="PDZ"/>
</dbReference>
<dbReference type="SUPFAM" id="SSF50494">
    <property type="entry name" value="Trypsin-like serine proteases"/>
    <property type="match status" value="1"/>
</dbReference>
<evidence type="ECO:0000256" key="2">
    <source>
        <dbReference type="ARBA" id="ARBA00022670"/>
    </source>
</evidence>
<dbReference type="PANTHER" id="PTHR43343">
    <property type="entry name" value="PEPTIDASE S12"/>
    <property type="match status" value="1"/>
</dbReference>
<sequence length="401" mass="42502">MNMTEYEYAGRPEKKRSFFPFLAASIIGAVIGSGVTLYMAPTLGIQQHAEKKETTSQQEAVKSSALPLEPTASTSNSNMVQAIENVADAVVGVINIQQQADIFSGASAEQDTGTGSGVIFKKAGDVAYIVTNNHVVEGANKVEVSLPSGERVKATIVGTDPLSDLAVLKINGKNVKKVASFGDSSTLRVGEQVAAIGNPLGLDLSRTVTEGIVSGKRTISVSTSEGEWELNVIQTDAAINPGNSGGALINSAGQVVGINSLKIAQEGIEGLGFALPSQYVQPVIEQLMEYGKVKRPYLGVNLRDLSEIPAETRFEQLGLPENETNGVVVTAVLPSSPAAEAGIQAKDVIVAINGTKVNNVSELRKYLYTKTKVGEKIQLQILRDGKSKTIPLQLKERQEQQ</sequence>
<dbReference type="Proteomes" id="UP001339962">
    <property type="component" value="Unassembled WGS sequence"/>
</dbReference>
<accession>A0ABD5IYB0</accession>
<dbReference type="GO" id="GO:0008236">
    <property type="term" value="F:serine-type peptidase activity"/>
    <property type="evidence" value="ECO:0007669"/>
    <property type="project" value="UniProtKB-KW"/>
</dbReference>
<dbReference type="GO" id="GO:0006508">
    <property type="term" value="P:proteolysis"/>
    <property type="evidence" value="ECO:0007669"/>
    <property type="project" value="UniProtKB-KW"/>
</dbReference>
<dbReference type="EMBL" id="JARTLI010000039">
    <property type="protein sequence ID" value="MED5053213.1"/>
    <property type="molecule type" value="Genomic_DNA"/>
</dbReference>
<feature type="transmembrane region" description="Helical" evidence="5">
    <location>
        <begin position="21"/>
        <end position="40"/>
    </location>
</feature>
<dbReference type="RefSeq" id="WP_080859643.1">
    <property type="nucleotide sequence ID" value="NZ_JARTLI010000039.1"/>
</dbReference>
<dbReference type="InterPro" id="IPR001940">
    <property type="entry name" value="Peptidase_S1C"/>
</dbReference>
<evidence type="ECO:0000259" key="6">
    <source>
        <dbReference type="PROSITE" id="PS50106"/>
    </source>
</evidence>
<keyword evidence="4" id="KW-0720">Serine protease</keyword>
<protein>
    <submittedName>
        <fullName evidence="7">Trypsin-like peptidase domain-containing protein</fullName>
    </submittedName>
</protein>
<dbReference type="PRINTS" id="PR00834">
    <property type="entry name" value="PROTEASES2C"/>
</dbReference>
<evidence type="ECO:0000256" key="1">
    <source>
        <dbReference type="ARBA" id="ARBA00010541"/>
    </source>
</evidence>
<keyword evidence="5" id="KW-0812">Transmembrane</keyword>
<dbReference type="Pfam" id="PF13365">
    <property type="entry name" value="Trypsin_2"/>
    <property type="match status" value="1"/>
</dbReference>
<gene>
    <name evidence="7" type="ORF">P9850_15540</name>
</gene>
<keyword evidence="2" id="KW-0645">Protease</keyword>
<dbReference type="InterPro" id="IPR051201">
    <property type="entry name" value="Chloro_Bact_Ser_Proteases"/>
</dbReference>
<reference evidence="7 8" key="1">
    <citation type="submission" date="2023-03" db="EMBL/GenBank/DDBJ databases">
        <title>Bacillus Genome Sequencing.</title>
        <authorList>
            <person name="Dunlap C."/>
        </authorList>
    </citation>
    <scope>NUCLEOTIDE SEQUENCE [LARGE SCALE GENOMIC DNA]</scope>
    <source>
        <strain evidence="7 8">NRS-38</strain>
    </source>
</reference>
<evidence type="ECO:0000313" key="7">
    <source>
        <dbReference type="EMBL" id="MED5053213.1"/>
    </source>
</evidence>
<dbReference type="PANTHER" id="PTHR43343:SF3">
    <property type="entry name" value="PROTEASE DO-LIKE 8, CHLOROPLASTIC"/>
    <property type="match status" value="1"/>
</dbReference>